<evidence type="ECO:0000313" key="1">
    <source>
        <dbReference type="EMBL" id="MBT1688015.1"/>
    </source>
</evidence>
<dbReference type="Proteomes" id="UP001319180">
    <property type="component" value="Unassembled WGS sequence"/>
</dbReference>
<name>A0AAP2DBT5_9BACT</name>
<organism evidence="1 2">
    <name type="scientific">Dawidia soli</name>
    <dbReference type="NCBI Taxonomy" id="2782352"/>
    <lineage>
        <taxon>Bacteria</taxon>
        <taxon>Pseudomonadati</taxon>
        <taxon>Bacteroidota</taxon>
        <taxon>Cytophagia</taxon>
        <taxon>Cytophagales</taxon>
        <taxon>Chryseotaleaceae</taxon>
        <taxon>Dawidia</taxon>
    </lineage>
</organism>
<reference evidence="1 2" key="1">
    <citation type="submission" date="2021-05" db="EMBL/GenBank/DDBJ databases">
        <title>A Polyphasic approach of four new species of the genus Ohtaekwangia: Ohtaekwangia histidinii sp. nov., Ohtaekwangia cretensis sp. nov., Ohtaekwangia indiensis sp. nov., Ohtaekwangia reichenbachii sp. nov. from diverse environment.</title>
        <authorList>
            <person name="Octaviana S."/>
        </authorList>
    </citation>
    <scope>NUCLEOTIDE SEQUENCE [LARGE SCALE GENOMIC DNA]</scope>
    <source>
        <strain evidence="1 2">PWU37</strain>
    </source>
</reference>
<evidence type="ECO:0000313" key="2">
    <source>
        <dbReference type="Proteomes" id="UP001319180"/>
    </source>
</evidence>
<sequence length="133" mass="15208">MNYKINRSLTFGLVLMTACRGGRGNEVVMEEAARVHNETMTLAVAVEQRIKKYESDTIQGISNDSIAHWRKLFEAWEEDVVEVPGNEAHHVHADNDHHHHHDHTPADVTAEQMLEIQQALARRMTDLSQRVHP</sequence>
<dbReference type="RefSeq" id="WP_254091244.1">
    <property type="nucleotide sequence ID" value="NZ_JAHESC010000022.1"/>
</dbReference>
<keyword evidence="2" id="KW-1185">Reference proteome</keyword>
<protein>
    <recommendedName>
        <fullName evidence="3">Lipoprotein</fullName>
    </recommendedName>
</protein>
<evidence type="ECO:0008006" key="3">
    <source>
        <dbReference type="Google" id="ProtNLM"/>
    </source>
</evidence>
<dbReference type="EMBL" id="JAHESC010000022">
    <property type="protein sequence ID" value="MBT1688015.1"/>
    <property type="molecule type" value="Genomic_DNA"/>
</dbReference>
<proteinExistence type="predicted"/>
<accession>A0AAP2DBT5</accession>
<dbReference type="AlphaFoldDB" id="A0AAP2DBT5"/>
<comment type="caution">
    <text evidence="1">The sequence shown here is derived from an EMBL/GenBank/DDBJ whole genome shotgun (WGS) entry which is preliminary data.</text>
</comment>
<dbReference type="PROSITE" id="PS51257">
    <property type="entry name" value="PROKAR_LIPOPROTEIN"/>
    <property type="match status" value="1"/>
</dbReference>
<gene>
    <name evidence="1" type="ORF">KK078_15705</name>
</gene>